<dbReference type="InterPro" id="IPR005175">
    <property type="entry name" value="PPC_dom"/>
</dbReference>
<dbReference type="InterPro" id="IPR039605">
    <property type="entry name" value="AHL"/>
</dbReference>
<name>A0AA86S623_9FABA</name>
<proteinExistence type="predicted"/>
<feature type="region of interest" description="Disordered" evidence="7">
    <location>
        <begin position="367"/>
        <end position="429"/>
    </location>
</feature>
<evidence type="ECO:0000256" key="4">
    <source>
        <dbReference type="ARBA" id="ARBA00023163"/>
    </source>
</evidence>
<comment type="domain">
    <text evidence="6">The PPC domain mediates interactions between AHL proteins.</text>
</comment>
<keyword evidence="10" id="KW-1185">Reference proteome</keyword>
<evidence type="ECO:0000256" key="2">
    <source>
        <dbReference type="ARBA" id="ARBA00023015"/>
    </source>
</evidence>
<dbReference type="Gramene" id="rna-AYBTSS11_LOCUS11184">
    <property type="protein sequence ID" value="CAJ1943113.1"/>
    <property type="gene ID" value="gene-AYBTSS11_LOCUS11184"/>
</dbReference>
<evidence type="ECO:0000313" key="9">
    <source>
        <dbReference type="EMBL" id="CAJ1943113.1"/>
    </source>
</evidence>
<dbReference type="Proteomes" id="UP001189624">
    <property type="component" value="Chromosome 3"/>
</dbReference>
<reference evidence="9" key="1">
    <citation type="submission" date="2023-10" db="EMBL/GenBank/DDBJ databases">
        <authorList>
            <person name="Domelevo Entfellner J.-B."/>
        </authorList>
    </citation>
    <scope>NUCLEOTIDE SEQUENCE</scope>
</reference>
<dbReference type="EMBL" id="OY731400">
    <property type="protein sequence ID" value="CAJ1943113.1"/>
    <property type="molecule type" value="Genomic_DNA"/>
</dbReference>
<keyword evidence="5 6" id="KW-0539">Nucleus</keyword>
<evidence type="ECO:0000259" key="8">
    <source>
        <dbReference type="PROSITE" id="PS51742"/>
    </source>
</evidence>
<dbReference type="PROSITE" id="PS51742">
    <property type="entry name" value="PPC"/>
    <property type="match status" value="1"/>
</dbReference>
<dbReference type="Pfam" id="PF03479">
    <property type="entry name" value="PCC"/>
    <property type="match status" value="1"/>
</dbReference>
<protein>
    <recommendedName>
        <fullName evidence="6">AT-hook motif nuclear-localized protein</fullName>
    </recommendedName>
</protein>
<keyword evidence="4 6" id="KW-0804">Transcription</keyword>
<sequence>MDAREPPRPPPPSIMAGPTAYAPNNIGPNSSAAIMMAPATARFPFGVVQPPQQQPPPAEPFPLSPAAAYDGSSSPMKPCSLAKKKRGRPRKYSPDGNIALGLAPTHVSPPPPSGAVSGSGIGGDSAGTASEPPAKKHRGRPPGSGKKQLDALGAGGVGFTPHVILVESGEVIPNKKLVLPKMQCSVLDITAKIMAFSQQGPRTVCILSAIGAICNVTLRQPALSGGTATYERNKDTDKVVWPFRAKDLTELERLISVAFKAFLWCDLLDQMVRIFLLFPQARALEGVCPNTEDGTSVGRFEIISLSGAMQQSESNGERSRTCTLNVTLAGSDGRVLGGGVAGTLTAASTVQVIVGSFIVDAKKSSSNVLKSGPSAAPPPQMLTFGAPMTPTSPTSQGPSTESSEEHDHTPFCRGPGSGPGPGLYNNTSQPVHNMPIGLFTPNMSHSLKPSSLLHHTLNFPVPSQLVHSQTNTSTRHSPNVTPQPLPRHQIKR</sequence>
<dbReference type="PANTHER" id="PTHR31500:SF51">
    <property type="entry name" value="AT-HOOK MOTIF NUCLEAR-LOCALIZED PROTEIN 8"/>
    <property type="match status" value="1"/>
</dbReference>
<evidence type="ECO:0000256" key="3">
    <source>
        <dbReference type="ARBA" id="ARBA00023125"/>
    </source>
</evidence>
<dbReference type="InterPro" id="IPR017956">
    <property type="entry name" value="AT_hook_DNA-bd_motif"/>
</dbReference>
<evidence type="ECO:0000256" key="7">
    <source>
        <dbReference type="SAM" id="MobiDB-lite"/>
    </source>
</evidence>
<comment type="function">
    <text evidence="1 6">Transcription factor that specifically binds AT-rich DNA sequences related to the nuclear matrix attachment regions (MARs).</text>
</comment>
<dbReference type="Gene3D" id="3.30.1330.80">
    <property type="entry name" value="Hypothetical protein, similar to alpha- acetolactate decarboxylase, domain 2"/>
    <property type="match status" value="1"/>
</dbReference>
<dbReference type="AlphaFoldDB" id="A0AA86S623"/>
<gene>
    <name evidence="9" type="ORF">AYBTSS11_LOCUS11184</name>
</gene>
<feature type="region of interest" description="Disordered" evidence="7">
    <location>
        <begin position="45"/>
        <end position="152"/>
    </location>
</feature>
<evidence type="ECO:0000256" key="5">
    <source>
        <dbReference type="ARBA" id="ARBA00023242"/>
    </source>
</evidence>
<feature type="region of interest" description="Disordered" evidence="7">
    <location>
        <begin position="466"/>
        <end position="492"/>
    </location>
</feature>
<feature type="region of interest" description="Disordered" evidence="7">
    <location>
        <begin position="1"/>
        <end position="30"/>
    </location>
</feature>
<evidence type="ECO:0000256" key="6">
    <source>
        <dbReference type="RuleBase" id="RU367031"/>
    </source>
</evidence>
<dbReference type="CDD" id="cd11378">
    <property type="entry name" value="DUF296"/>
    <property type="match status" value="1"/>
</dbReference>
<keyword evidence="2 6" id="KW-0805">Transcription regulation</keyword>
<comment type="subcellular location">
    <subcellularLocation>
        <location evidence="6">Nucleus</location>
    </subcellularLocation>
</comment>
<dbReference type="GO" id="GO:0005634">
    <property type="term" value="C:nucleus"/>
    <property type="evidence" value="ECO:0007669"/>
    <property type="project" value="UniProtKB-SubCell"/>
</dbReference>
<feature type="compositionally biased region" description="Basic residues" evidence="7">
    <location>
        <begin position="82"/>
        <end position="91"/>
    </location>
</feature>
<dbReference type="SMART" id="SM00384">
    <property type="entry name" value="AT_hook"/>
    <property type="match status" value="2"/>
</dbReference>
<feature type="compositionally biased region" description="Polar residues" evidence="7">
    <location>
        <begin position="466"/>
        <end position="482"/>
    </location>
</feature>
<feature type="domain" description="PPC" evidence="8">
    <location>
        <begin position="155"/>
        <end position="378"/>
    </location>
</feature>
<evidence type="ECO:0000313" key="10">
    <source>
        <dbReference type="Proteomes" id="UP001189624"/>
    </source>
</evidence>
<feature type="compositionally biased region" description="Pro residues" evidence="7">
    <location>
        <begin position="52"/>
        <end position="63"/>
    </location>
</feature>
<organism evidence="9 10">
    <name type="scientific">Sphenostylis stenocarpa</name>
    <dbReference type="NCBI Taxonomy" id="92480"/>
    <lineage>
        <taxon>Eukaryota</taxon>
        <taxon>Viridiplantae</taxon>
        <taxon>Streptophyta</taxon>
        <taxon>Embryophyta</taxon>
        <taxon>Tracheophyta</taxon>
        <taxon>Spermatophyta</taxon>
        <taxon>Magnoliopsida</taxon>
        <taxon>eudicotyledons</taxon>
        <taxon>Gunneridae</taxon>
        <taxon>Pentapetalae</taxon>
        <taxon>rosids</taxon>
        <taxon>fabids</taxon>
        <taxon>Fabales</taxon>
        <taxon>Fabaceae</taxon>
        <taxon>Papilionoideae</taxon>
        <taxon>50 kb inversion clade</taxon>
        <taxon>NPAAA clade</taxon>
        <taxon>indigoferoid/millettioid clade</taxon>
        <taxon>Phaseoleae</taxon>
        <taxon>Sphenostylis</taxon>
    </lineage>
</organism>
<accession>A0AA86S623</accession>
<feature type="compositionally biased region" description="Low complexity" evidence="7">
    <location>
        <begin position="387"/>
        <end position="401"/>
    </location>
</feature>
<evidence type="ECO:0000256" key="1">
    <source>
        <dbReference type="ARBA" id="ARBA00003687"/>
    </source>
</evidence>
<dbReference type="SUPFAM" id="SSF117856">
    <property type="entry name" value="AF0104/ALDC/Ptd012-like"/>
    <property type="match status" value="2"/>
</dbReference>
<dbReference type="PANTHER" id="PTHR31500">
    <property type="entry name" value="AT-HOOK MOTIF NUCLEAR-LOCALIZED PROTEIN 9"/>
    <property type="match status" value="1"/>
</dbReference>
<dbReference type="GO" id="GO:0003680">
    <property type="term" value="F:minor groove of adenine-thymine-rich DNA binding"/>
    <property type="evidence" value="ECO:0007669"/>
    <property type="project" value="UniProtKB-UniRule"/>
</dbReference>
<keyword evidence="3 6" id="KW-0238">DNA-binding</keyword>